<reference evidence="4 5" key="1">
    <citation type="submission" date="2019-03" db="EMBL/GenBank/DDBJ databases">
        <title>Genomic Encyclopedia of Type Strains, Phase IV (KMG-IV): sequencing the most valuable type-strain genomes for metagenomic binning, comparative biology and taxonomic classification.</title>
        <authorList>
            <person name="Goeker M."/>
        </authorList>
    </citation>
    <scope>NUCLEOTIDE SEQUENCE [LARGE SCALE GENOMIC DNA]</scope>
    <source>
        <strain evidence="4 5">DSM 45775</strain>
    </source>
</reference>
<protein>
    <submittedName>
        <fullName evidence="4">Uncharacterized protein (TIGR00369 family)</fullName>
    </submittedName>
</protein>
<name>A0A4V6PWS9_9PSEU</name>
<dbReference type="InterPro" id="IPR029069">
    <property type="entry name" value="HotDog_dom_sf"/>
</dbReference>
<dbReference type="InterPro" id="IPR003736">
    <property type="entry name" value="PAAI_dom"/>
</dbReference>
<dbReference type="OrthoDB" id="9798208at2"/>
<dbReference type="SUPFAM" id="SSF54637">
    <property type="entry name" value="Thioesterase/thiol ester dehydrase-isomerase"/>
    <property type="match status" value="1"/>
</dbReference>
<keyword evidence="5" id="KW-1185">Reference proteome</keyword>
<dbReference type="PANTHER" id="PTHR43240:SF5">
    <property type="entry name" value="1,4-DIHYDROXY-2-NAPHTHOYL-COA THIOESTERASE 1"/>
    <property type="match status" value="1"/>
</dbReference>
<evidence type="ECO:0000313" key="4">
    <source>
        <dbReference type="EMBL" id="TDQ50127.1"/>
    </source>
</evidence>
<gene>
    <name evidence="4" type="ORF">EV188_110123</name>
</gene>
<organism evidence="4 5">
    <name type="scientific">Actinomycetospora succinea</name>
    <dbReference type="NCBI Taxonomy" id="663603"/>
    <lineage>
        <taxon>Bacteria</taxon>
        <taxon>Bacillati</taxon>
        <taxon>Actinomycetota</taxon>
        <taxon>Actinomycetes</taxon>
        <taxon>Pseudonocardiales</taxon>
        <taxon>Pseudonocardiaceae</taxon>
        <taxon>Actinomycetospora</taxon>
    </lineage>
</organism>
<dbReference type="GO" id="GO:0061522">
    <property type="term" value="F:1,4-dihydroxy-2-naphthoyl-CoA thioesterase activity"/>
    <property type="evidence" value="ECO:0007669"/>
    <property type="project" value="TreeGrafter"/>
</dbReference>
<dbReference type="Pfam" id="PF03061">
    <property type="entry name" value="4HBT"/>
    <property type="match status" value="1"/>
</dbReference>
<dbReference type="AlphaFoldDB" id="A0A4V6PWS9"/>
<dbReference type="PANTHER" id="PTHR43240">
    <property type="entry name" value="1,4-DIHYDROXY-2-NAPHTHOYL-COA THIOESTERASE 1"/>
    <property type="match status" value="1"/>
</dbReference>
<evidence type="ECO:0000256" key="2">
    <source>
        <dbReference type="ARBA" id="ARBA00022801"/>
    </source>
</evidence>
<evidence type="ECO:0000313" key="5">
    <source>
        <dbReference type="Proteomes" id="UP000295705"/>
    </source>
</evidence>
<feature type="domain" description="Thioesterase" evidence="3">
    <location>
        <begin position="57"/>
        <end position="134"/>
    </location>
</feature>
<dbReference type="RefSeq" id="WP_133829206.1">
    <property type="nucleotide sequence ID" value="NZ_BAABHR010000020.1"/>
</dbReference>
<keyword evidence="2" id="KW-0378">Hydrolase</keyword>
<sequence length="151" mass="15980">MTSSPAPESAPESVAVPEIEVQYPDEQLAARMGIEVTEWTKDRVVGTMPVAGNRQPFGLLHGGANGVLAETLGSTAAAMHGWPERLPVGLELNCTHHRSALGGKVTGVCTPLSVGRTIGTFEIVITDDEDRRVCTAKLTCVYRDRPPGSTG</sequence>
<dbReference type="CDD" id="cd03443">
    <property type="entry name" value="PaaI_thioesterase"/>
    <property type="match status" value="1"/>
</dbReference>
<comment type="similarity">
    <text evidence="1">Belongs to the thioesterase PaaI family.</text>
</comment>
<accession>A0A4V6PWS9</accession>
<evidence type="ECO:0000256" key="1">
    <source>
        <dbReference type="ARBA" id="ARBA00008324"/>
    </source>
</evidence>
<proteinExistence type="inferred from homology"/>
<dbReference type="InterPro" id="IPR006683">
    <property type="entry name" value="Thioestr_dom"/>
</dbReference>
<dbReference type="EMBL" id="SNYO01000010">
    <property type="protein sequence ID" value="TDQ50127.1"/>
    <property type="molecule type" value="Genomic_DNA"/>
</dbReference>
<dbReference type="Gene3D" id="3.10.129.10">
    <property type="entry name" value="Hotdog Thioesterase"/>
    <property type="match status" value="1"/>
</dbReference>
<dbReference type="Proteomes" id="UP000295705">
    <property type="component" value="Unassembled WGS sequence"/>
</dbReference>
<dbReference type="GO" id="GO:0005829">
    <property type="term" value="C:cytosol"/>
    <property type="evidence" value="ECO:0007669"/>
    <property type="project" value="TreeGrafter"/>
</dbReference>
<dbReference type="NCBIfam" id="TIGR00369">
    <property type="entry name" value="unchar_dom_1"/>
    <property type="match status" value="1"/>
</dbReference>
<comment type="caution">
    <text evidence="4">The sequence shown here is derived from an EMBL/GenBank/DDBJ whole genome shotgun (WGS) entry which is preliminary data.</text>
</comment>
<evidence type="ECO:0000259" key="3">
    <source>
        <dbReference type="Pfam" id="PF03061"/>
    </source>
</evidence>